<dbReference type="SUPFAM" id="SSF53383">
    <property type="entry name" value="PLP-dependent transferases"/>
    <property type="match status" value="1"/>
</dbReference>
<dbReference type="InterPro" id="IPR015421">
    <property type="entry name" value="PyrdxlP-dep_Trfase_major"/>
</dbReference>
<keyword evidence="2" id="KW-0663">Pyridoxal phosphate</keyword>
<protein>
    <submittedName>
        <fullName evidence="7 8">Transcriptional regulator</fullName>
    </submittedName>
</protein>
<dbReference type="Gene3D" id="3.40.640.10">
    <property type="entry name" value="Type I PLP-dependent aspartate aminotransferase-like (Major domain)"/>
    <property type="match status" value="1"/>
</dbReference>
<evidence type="ECO:0000256" key="3">
    <source>
        <dbReference type="ARBA" id="ARBA00023015"/>
    </source>
</evidence>
<dbReference type="InterPro" id="IPR004839">
    <property type="entry name" value="Aminotransferase_I/II_large"/>
</dbReference>
<evidence type="ECO:0000313" key="10">
    <source>
        <dbReference type="Proteomes" id="UP000321891"/>
    </source>
</evidence>
<reference evidence="7 9" key="1">
    <citation type="submission" date="2012-11" db="EMBL/GenBank/DDBJ databases">
        <title>Whole genome sequence of Acetobacter cibinongensis 4H-1.</title>
        <authorList>
            <person name="Azuma Y."/>
            <person name="Higashiura N."/>
            <person name="Hirakawa H."/>
            <person name="Matsushita K."/>
        </authorList>
    </citation>
    <scope>NUCLEOTIDE SEQUENCE [LARGE SCALE GENOMIC DNA]</scope>
    <source>
        <strain evidence="7 9">4H-1</strain>
    </source>
</reference>
<evidence type="ECO:0000256" key="1">
    <source>
        <dbReference type="ARBA" id="ARBA00005384"/>
    </source>
</evidence>
<name>A0A0D6N7J8_9PROT</name>
<evidence type="ECO:0000259" key="6">
    <source>
        <dbReference type="PROSITE" id="PS50949"/>
    </source>
</evidence>
<dbReference type="Proteomes" id="UP000032671">
    <property type="component" value="Unassembled WGS sequence"/>
</dbReference>
<reference evidence="8 10" key="2">
    <citation type="submission" date="2019-07" db="EMBL/GenBank/DDBJ databases">
        <title>Whole genome shotgun sequence of Acetobacter cibinongensis NBRC 16605.</title>
        <authorList>
            <person name="Hosoyama A."/>
            <person name="Uohara A."/>
            <person name="Ohji S."/>
            <person name="Ichikawa N."/>
        </authorList>
    </citation>
    <scope>NUCLEOTIDE SEQUENCE [LARGE SCALE GENOMIC DNA]</scope>
    <source>
        <strain evidence="8 10">NBRC 16605</strain>
    </source>
</reference>
<gene>
    <name evidence="7" type="ORF">Abci_025_011</name>
    <name evidence="8" type="ORF">ACI01nite_22660</name>
</gene>
<proteinExistence type="inferred from homology"/>
<dbReference type="CDD" id="cd07377">
    <property type="entry name" value="WHTH_GntR"/>
    <property type="match status" value="1"/>
</dbReference>
<dbReference type="GO" id="GO:0003677">
    <property type="term" value="F:DNA binding"/>
    <property type="evidence" value="ECO:0007669"/>
    <property type="project" value="UniProtKB-KW"/>
</dbReference>
<dbReference type="SMART" id="SM00345">
    <property type="entry name" value="HTH_GNTR"/>
    <property type="match status" value="1"/>
</dbReference>
<sequence>MNTHELIKIMKFFIEHNPGPIYLSIPNALIEAINKGVIGEGDKLPPQRSLAKELGTDLTTITRSFSEARKQGLIEATVGRGTFIRIGASETRWKNTNQAVVDLTMNLPPIPEDPSIKNLIQTELSSILRQQDLHALLSYRLTGGTTDERKQACRWVSPVIGSRNEDDILIVPGAQAAIAAIVTTLLKAGDVLVTDRFTYPGIRTVCAQFNILIKGIDSDAEGMVPDQLEDACSRLKPRLIYCTPTIQNPTTSTMSIERRKRILSIARKHNAYILEDDPYSLLLKNPLPALAQLDPYRVFYVASLSKVISPSLRLAFMCAPDVELSTRITAALRATTLTNSGLMTALITRWIEKGTATQILSAIREELSERQKIAKDILGDTHCTHPEGPHIWLKLPEWWSSIDFVSYARKQGLGLVPSSVFTVEGEPPQRIRIALGSATSRENLTNSLKGIVDLMNHKKTFGFDSIV</sequence>
<keyword evidence="4" id="KW-0238">DNA-binding</keyword>
<dbReference type="InterPro" id="IPR036388">
    <property type="entry name" value="WH-like_DNA-bd_sf"/>
</dbReference>
<keyword evidence="10" id="KW-1185">Reference proteome</keyword>
<dbReference type="CDD" id="cd00609">
    <property type="entry name" value="AAT_like"/>
    <property type="match status" value="1"/>
</dbReference>
<dbReference type="InterPro" id="IPR036390">
    <property type="entry name" value="WH_DNA-bd_sf"/>
</dbReference>
<accession>A0A0D6N7J8</accession>
<dbReference type="Pfam" id="PF00392">
    <property type="entry name" value="GntR"/>
    <property type="match status" value="1"/>
</dbReference>
<dbReference type="STRING" id="1231339.Abci_025_011"/>
<dbReference type="InterPro" id="IPR051446">
    <property type="entry name" value="HTH_trans_reg/aminotransferase"/>
</dbReference>
<dbReference type="Proteomes" id="UP000321891">
    <property type="component" value="Unassembled WGS sequence"/>
</dbReference>
<comment type="similarity">
    <text evidence="1">In the C-terminal section; belongs to the class-I pyridoxal-phosphate-dependent aminotransferase family.</text>
</comment>
<dbReference type="InterPro" id="IPR000524">
    <property type="entry name" value="Tscrpt_reg_HTH_GntR"/>
</dbReference>
<dbReference type="InterPro" id="IPR015424">
    <property type="entry name" value="PyrdxlP-dep_Trfase"/>
</dbReference>
<dbReference type="Gene3D" id="1.10.10.10">
    <property type="entry name" value="Winged helix-like DNA-binding domain superfamily/Winged helix DNA-binding domain"/>
    <property type="match status" value="1"/>
</dbReference>
<evidence type="ECO:0000256" key="5">
    <source>
        <dbReference type="ARBA" id="ARBA00023163"/>
    </source>
</evidence>
<evidence type="ECO:0000256" key="4">
    <source>
        <dbReference type="ARBA" id="ARBA00023125"/>
    </source>
</evidence>
<accession>A0A6N3SRG8</accession>
<keyword evidence="3" id="KW-0805">Transcription regulation</keyword>
<dbReference type="AlphaFoldDB" id="A0A0D6N7J8"/>
<dbReference type="SUPFAM" id="SSF46785">
    <property type="entry name" value="Winged helix' DNA-binding domain"/>
    <property type="match status" value="1"/>
</dbReference>
<organism evidence="7 9">
    <name type="scientific">Acetobacter cibinongensis</name>
    <dbReference type="NCBI Taxonomy" id="146475"/>
    <lineage>
        <taxon>Bacteria</taxon>
        <taxon>Pseudomonadati</taxon>
        <taxon>Pseudomonadota</taxon>
        <taxon>Alphaproteobacteria</taxon>
        <taxon>Acetobacterales</taxon>
        <taxon>Acetobacteraceae</taxon>
        <taxon>Acetobacter</taxon>
    </lineage>
</organism>
<dbReference type="PANTHER" id="PTHR46577">
    <property type="entry name" value="HTH-TYPE TRANSCRIPTIONAL REGULATORY PROTEIN GABR"/>
    <property type="match status" value="1"/>
</dbReference>
<evidence type="ECO:0000256" key="2">
    <source>
        <dbReference type="ARBA" id="ARBA00022898"/>
    </source>
</evidence>
<dbReference type="PANTHER" id="PTHR46577:SF1">
    <property type="entry name" value="HTH-TYPE TRANSCRIPTIONAL REGULATORY PROTEIN GABR"/>
    <property type="match status" value="1"/>
</dbReference>
<comment type="caution">
    <text evidence="7">The sequence shown here is derived from an EMBL/GenBank/DDBJ whole genome shotgun (WGS) entry which is preliminary data.</text>
</comment>
<evidence type="ECO:0000313" key="8">
    <source>
        <dbReference type="EMBL" id="GEL59664.1"/>
    </source>
</evidence>
<feature type="domain" description="HTH gntR-type" evidence="6">
    <location>
        <begin position="19"/>
        <end position="87"/>
    </location>
</feature>
<dbReference type="GO" id="GO:0030170">
    <property type="term" value="F:pyridoxal phosphate binding"/>
    <property type="evidence" value="ECO:0007669"/>
    <property type="project" value="InterPro"/>
</dbReference>
<dbReference type="Pfam" id="PF00155">
    <property type="entry name" value="Aminotran_1_2"/>
    <property type="match status" value="1"/>
</dbReference>
<dbReference type="Gene3D" id="3.90.1150.10">
    <property type="entry name" value="Aspartate Aminotransferase, domain 1"/>
    <property type="match status" value="1"/>
</dbReference>
<keyword evidence="5" id="KW-0804">Transcription</keyword>
<dbReference type="EMBL" id="BJVU01000011">
    <property type="protein sequence ID" value="GEL59664.1"/>
    <property type="molecule type" value="Genomic_DNA"/>
</dbReference>
<evidence type="ECO:0000313" key="9">
    <source>
        <dbReference type="Proteomes" id="UP000032671"/>
    </source>
</evidence>
<dbReference type="GO" id="GO:0003700">
    <property type="term" value="F:DNA-binding transcription factor activity"/>
    <property type="evidence" value="ECO:0007669"/>
    <property type="project" value="InterPro"/>
</dbReference>
<dbReference type="RefSeq" id="WP_048839547.1">
    <property type="nucleotide sequence ID" value="NZ_BAMV01000025.1"/>
</dbReference>
<evidence type="ECO:0000313" key="7">
    <source>
        <dbReference type="EMBL" id="GAN61466.1"/>
    </source>
</evidence>
<dbReference type="PROSITE" id="PS50949">
    <property type="entry name" value="HTH_GNTR"/>
    <property type="match status" value="1"/>
</dbReference>
<dbReference type="InterPro" id="IPR015422">
    <property type="entry name" value="PyrdxlP-dep_Trfase_small"/>
</dbReference>
<dbReference type="EMBL" id="BAMV01000025">
    <property type="protein sequence ID" value="GAN61466.1"/>
    <property type="molecule type" value="Genomic_DNA"/>
</dbReference>